<keyword evidence="10 14" id="KW-0732">Signal</keyword>
<keyword evidence="12 13" id="KW-0119">Carbohydrate metabolism</keyword>
<keyword evidence="6 13" id="KW-0964">Secreted</keyword>
<dbReference type="Proteomes" id="UP000001038">
    <property type="component" value="Chromosome 14"/>
</dbReference>
<dbReference type="SUPFAM" id="SSF56994">
    <property type="entry name" value="Insulin-like"/>
    <property type="match status" value="1"/>
</dbReference>
<evidence type="ECO:0000256" key="9">
    <source>
        <dbReference type="ARBA" id="ARBA00022702"/>
    </source>
</evidence>
<proteinExistence type="inferred from homology"/>
<dbReference type="Ensembl" id="ENSORLT00000031223.1">
    <property type="protein sequence ID" value="ENSORLP00000034601.1"/>
    <property type="gene ID" value="ENSORLG00000023683.1"/>
</dbReference>
<comment type="subunit">
    <text evidence="4 13">Heterodimer of a B chain and an A chain linked by two disulfide bonds.</text>
</comment>
<comment type="similarity">
    <text evidence="3 13">Belongs to the insulin family.</text>
</comment>
<dbReference type="InterPro" id="IPR016179">
    <property type="entry name" value="Insulin-like"/>
</dbReference>
<evidence type="ECO:0000256" key="10">
    <source>
        <dbReference type="ARBA" id="ARBA00022729"/>
    </source>
</evidence>
<comment type="subcellular location">
    <subcellularLocation>
        <location evidence="2 13">Secreted</location>
    </subcellularLocation>
</comment>
<dbReference type="SMART" id="SM00078">
    <property type="entry name" value="IlGF"/>
    <property type="match status" value="1"/>
</dbReference>
<dbReference type="Pfam" id="PF00049">
    <property type="entry name" value="Insulin"/>
    <property type="match status" value="1"/>
</dbReference>
<evidence type="ECO:0000313" key="16">
    <source>
        <dbReference type="Ensembl" id="ENSORLP00000034601.1"/>
    </source>
</evidence>
<keyword evidence="11" id="KW-1015">Disulfide bond</keyword>
<dbReference type="Bgee" id="ENSORLG00000023683">
    <property type="expression patterns" value="Expressed in sexually immature organism and 4 other cell types or tissues"/>
</dbReference>
<organism evidence="16 17">
    <name type="scientific">Oryzias latipes</name>
    <name type="common">Japanese rice fish</name>
    <name type="synonym">Japanese killifish</name>
    <dbReference type="NCBI Taxonomy" id="8090"/>
    <lineage>
        <taxon>Eukaryota</taxon>
        <taxon>Metazoa</taxon>
        <taxon>Chordata</taxon>
        <taxon>Craniata</taxon>
        <taxon>Vertebrata</taxon>
        <taxon>Euteleostomi</taxon>
        <taxon>Actinopterygii</taxon>
        <taxon>Neopterygii</taxon>
        <taxon>Teleostei</taxon>
        <taxon>Neoteleostei</taxon>
        <taxon>Acanthomorphata</taxon>
        <taxon>Ovalentaria</taxon>
        <taxon>Atherinomorphae</taxon>
        <taxon>Beloniformes</taxon>
        <taxon>Adrianichthyidae</taxon>
        <taxon>Oryziinae</taxon>
        <taxon>Oryzias</taxon>
    </lineage>
</organism>
<dbReference type="PANTHER" id="PTHR11454:SF9">
    <property type="entry name" value="INSULIN"/>
    <property type="match status" value="1"/>
</dbReference>
<evidence type="ECO:0000256" key="1">
    <source>
        <dbReference type="ARBA" id="ARBA00002985"/>
    </source>
</evidence>
<evidence type="ECO:0000256" key="4">
    <source>
        <dbReference type="ARBA" id="ARBA00011207"/>
    </source>
</evidence>
<dbReference type="PANTHER" id="PTHR11454">
    <property type="entry name" value="INSULIN/INSULIN GROWTH FACTOR"/>
    <property type="match status" value="1"/>
</dbReference>
<evidence type="ECO:0000256" key="2">
    <source>
        <dbReference type="ARBA" id="ARBA00004613"/>
    </source>
</evidence>
<name>A0A3B3HSH7_ORYLA</name>
<dbReference type="InParanoid" id="A0A3B3HSH7"/>
<dbReference type="GO" id="GO:0005158">
    <property type="term" value="F:insulin receptor binding"/>
    <property type="evidence" value="ECO:0000318"/>
    <property type="project" value="GO_Central"/>
</dbReference>
<dbReference type="GO" id="GO:0006006">
    <property type="term" value="P:glucose metabolic process"/>
    <property type="evidence" value="ECO:0007669"/>
    <property type="project" value="UniProtKB-UniRule"/>
</dbReference>
<dbReference type="PRINTS" id="PR00276">
    <property type="entry name" value="INSULINFAMLY"/>
</dbReference>
<evidence type="ECO:0000259" key="15">
    <source>
        <dbReference type="SMART" id="SM00078"/>
    </source>
</evidence>
<feature type="domain" description="Insulin-like" evidence="15">
    <location>
        <begin position="28"/>
        <end position="106"/>
    </location>
</feature>
<dbReference type="PROSITE" id="PS00262">
    <property type="entry name" value="INSULIN"/>
    <property type="match status" value="1"/>
</dbReference>
<keyword evidence="7 13" id="KW-0313">Glucose metabolism</keyword>
<dbReference type="InterPro" id="IPR022353">
    <property type="entry name" value="Insulin_CS"/>
</dbReference>
<reference evidence="16 17" key="1">
    <citation type="journal article" date="2007" name="Nature">
        <title>The medaka draft genome and insights into vertebrate genome evolution.</title>
        <authorList>
            <person name="Kasahara M."/>
            <person name="Naruse K."/>
            <person name="Sasaki S."/>
            <person name="Nakatani Y."/>
            <person name="Qu W."/>
            <person name="Ahsan B."/>
            <person name="Yamada T."/>
            <person name="Nagayasu Y."/>
            <person name="Doi K."/>
            <person name="Kasai Y."/>
            <person name="Jindo T."/>
            <person name="Kobayashi D."/>
            <person name="Shimada A."/>
            <person name="Toyoda A."/>
            <person name="Kuroki Y."/>
            <person name="Fujiyama A."/>
            <person name="Sasaki T."/>
            <person name="Shimizu A."/>
            <person name="Asakawa S."/>
            <person name="Shimizu N."/>
            <person name="Hashimoto S."/>
            <person name="Yang J."/>
            <person name="Lee Y."/>
            <person name="Matsushima K."/>
            <person name="Sugano S."/>
            <person name="Sakaizumi M."/>
            <person name="Narita T."/>
            <person name="Ohishi K."/>
            <person name="Haga S."/>
            <person name="Ohta F."/>
            <person name="Nomoto H."/>
            <person name="Nogata K."/>
            <person name="Morishita T."/>
            <person name="Endo T."/>
            <person name="Shin-I T."/>
            <person name="Takeda H."/>
            <person name="Morishita S."/>
            <person name="Kohara Y."/>
        </authorList>
    </citation>
    <scope>NUCLEOTIDE SEQUENCE [LARGE SCALE GENOMIC DNA]</scope>
    <source>
        <strain evidence="16 17">Hd-rR</strain>
    </source>
</reference>
<feature type="signal peptide" evidence="14">
    <location>
        <begin position="1"/>
        <end position="24"/>
    </location>
</feature>
<dbReference type="PRINTS" id="PR00277">
    <property type="entry name" value="INSULIN"/>
</dbReference>
<dbReference type="AlphaFoldDB" id="A0A3B3HSH7"/>
<evidence type="ECO:0000256" key="8">
    <source>
        <dbReference type="ARBA" id="ARBA00022685"/>
    </source>
</evidence>
<dbReference type="FunFam" id="1.10.100.10:FF:000003">
    <property type="entry name" value="Insulin"/>
    <property type="match status" value="1"/>
</dbReference>
<dbReference type="GeneTree" id="ENSGT00940000164327"/>
<reference evidence="16" key="2">
    <citation type="submission" date="2025-08" db="UniProtKB">
        <authorList>
            <consortium name="Ensembl"/>
        </authorList>
    </citation>
    <scope>IDENTIFICATION</scope>
    <source>
        <strain evidence="16">Hd-rR</strain>
    </source>
</reference>
<accession>A0A3B3HSH7</accession>
<evidence type="ECO:0000256" key="7">
    <source>
        <dbReference type="ARBA" id="ARBA00022526"/>
    </source>
</evidence>
<dbReference type="GO" id="GO:0005615">
    <property type="term" value="C:extracellular space"/>
    <property type="evidence" value="ECO:0000318"/>
    <property type="project" value="GO_Central"/>
</dbReference>
<reference evidence="16" key="3">
    <citation type="submission" date="2025-09" db="UniProtKB">
        <authorList>
            <consortium name="Ensembl"/>
        </authorList>
    </citation>
    <scope>IDENTIFICATION</scope>
    <source>
        <strain evidence="16">Hd-rR</strain>
    </source>
</reference>
<dbReference type="GO" id="GO:0005179">
    <property type="term" value="F:hormone activity"/>
    <property type="evidence" value="ECO:0000318"/>
    <property type="project" value="GO_Central"/>
</dbReference>
<evidence type="ECO:0000256" key="14">
    <source>
        <dbReference type="SAM" id="SignalP"/>
    </source>
</evidence>
<dbReference type="CDD" id="cd04367">
    <property type="entry name" value="IlGF_insulin_like"/>
    <property type="match status" value="1"/>
</dbReference>
<feature type="chain" id="PRO_5017350500" description="Insulin" evidence="14">
    <location>
        <begin position="25"/>
        <end position="107"/>
    </location>
</feature>
<dbReference type="InterPro" id="IPR004825">
    <property type="entry name" value="Insulin"/>
</dbReference>
<comment type="function">
    <text evidence="1 13">Insulin decreases blood glucose concentration. It increases cell permeability to monosaccharides, amino acids and fatty acids. It accelerates glycolysis, the pentose phosphate cycle, and glycogen synthesis in liver.</text>
</comment>
<evidence type="ECO:0000256" key="13">
    <source>
        <dbReference type="RuleBase" id="RU000406"/>
    </source>
</evidence>
<keyword evidence="8" id="KW-0165">Cleavage on pair of basic residues</keyword>
<evidence type="ECO:0000313" key="17">
    <source>
        <dbReference type="Proteomes" id="UP000001038"/>
    </source>
</evidence>
<keyword evidence="17" id="KW-1185">Reference proteome</keyword>
<dbReference type="InterPro" id="IPR036438">
    <property type="entry name" value="Insulin-like_sf"/>
</dbReference>
<protein>
    <recommendedName>
        <fullName evidence="5 13">Insulin</fullName>
    </recommendedName>
</protein>
<sequence>MATLWIHTASLLILLVMSFPTTQATTLQHLCGSHLVEALYIVCGDNGFFYNPQSAAGSPVQSRALSAGGETEGAPFKEQMKAIAKRNILERCCYMPCTIYDLASFCS</sequence>
<keyword evidence="9 13" id="KW-0372">Hormone</keyword>
<evidence type="ECO:0000256" key="5">
    <source>
        <dbReference type="ARBA" id="ARBA00020180"/>
    </source>
</evidence>
<evidence type="ECO:0000256" key="11">
    <source>
        <dbReference type="ARBA" id="ARBA00023157"/>
    </source>
</evidence>
<dbReference type="InterPro" id="IPR022352">
    <property type="entry name" value="Ins/IGF/rlx"/>
</dbReference>
<dbReference type="Gene3D" id="1.10.100.10">
    <property type="entry name" value="Insulin-like"/>
    <property type="match status" value="1"/>
</dbReference>
<evidence type="ECO:0000256" key="3">
    <source>
        <dbReference type="ARBA" id="ARBA00009034"/>
    </source>
</evidence>
<evidence type="ECO:0000256" key="12">
    <source>
        <dbReference type="ARBA" id="ARBA00023277"/>
    </source>
</evidence>
<evidence type="ECO:0000256" key="6">
    <source>
        <dbReference type="ARBA" id="ARBA00022525"/>
    </source>
</evidence>